<organism evidence="1 2">
    <name type="scientific">Zostera marina</name>
    <name type="common">Eelgrass</name>
    <dbReference type="NCBI Taxonomy" id="29655"/>
    <lineage>
        <taxon>Eukaryota</taxon>
        <taxon>Viridiplantae</taxon>
        <taxon>Streptophyta</taxon>
        <taxon>Embryophyta</taxon>
        <taxon>Tracheophyta</taxon>
        <taxon>Spermatophyta</taxon>
        <taxon>Magnoliopsida</taxon>
        <taxon>Liliopsida</taxon>
        <taxon>Zosteraceae</taxon>
        <taxon>Zostera</taxon>
    </lineage>
</organism>
<keyword evidence="2" id="KW-1185">Reference proteome</keyword>
<dbReference type="EMBL" id="LFYR01001714">
    <property type="protein sequence ID" value="KMZ59847.1"/>
    <property type="molecule type" value="Genomic_DNA"/>
</dbReference>
<comment type="caution">
    <text evidence="1">The sequence shown here is derived from an EMBL/GenBank/DDBJ whole genome shotgun (WGS) entry which is preliminary data.</text>
</comment>
<sequence length="66" mass="7778">MVNNLIMDNDRLILSGNVYQTWLQDTRKRRRKFKQPNPILAGKIANIMKNLRYTKAMCQNIISTLI</sequence>
<dbReference type="OrthoDB" id="10071381at2759"/>
<reference evidence="2" key="1">
    <citation type="journal article" date="2016" name="Nature">
        <title>The genome of the seagrass Zostera marina reveals angiosperm adaptation to the sea.</title>
        <authorList>
            <person name="Olsen J.L."/>
            <person name="Rouze P."/>
            <person name="Verhelst B."/>
            <person name="Lin Y.-C."/>
            <person name="Bayer T."/>
            <person name="Collen J."/>
            <person name="Dattolo E."/>
            <person name="De Paoli E."/>
            <person name="Dittami S."/>
            <person name="Maumus F."/>
            <person name="Michel G."/>
            <person name="Kersting A."/>
            <person name="Lauritano C."/>
            <person name="Lohaus R."/>
            <person name="Toepel M."/>
            <person name="Tonon T."/>
            <person name="Vanneste K."/>
            <person name="Amirebrahimi M."/>
            <person name="Brakel J."/>
            <person name="Bostroem C."/>
            <person name="Chovatia M."/>
            <person name="Grimwood J."/>
            <person name="Jenkins J.W."/>
            <person name="Jueterbock A."/>
            <person name="Mraz A."/>
            <person name="Stam W.T."/>
            <person name="Tice H."/>
            <person name="Bornberg-Bauer E."/>
            <person name="Green P.J."/>
            <person name="Pearson G.A."/>
            <person name="Procaccini G."/>
            <person name="Duarte C.M."/>
            <person name="Schmutz J."/>
            <person name="Reusch T.B.H."/>
            <person name="Van de Peer Y."/>
        </authorList>
    </citation>
    <scope>NUCLEOTIDE SEQUENCE [LARGE SCALE GENOMIC DNA]</scope>
    <source>
        <strain evidence="2">cv. Finnish</strain>
    </source>
</reference>
<dbReference type="AlphaFoldDB" id="A0A0K9NUW1"/>
<accession>A0A0K9NUW1</accession>
<gene>
    <name evidence="1" type="ORF">ZOSMA_64G00640</name>
</gene>
<name>A0A0K9NUW1_ZOSMR</name>
<evidence type="ECO:0000313" key="2">
    <source>
        <dbReference type="Proteomes" id="UP000036987"/>
    </source>
</evidence>
<proteinExistence type="predicted"/>
<protein>
    <submittedName>
        <fullName evidence="1">Uncharacterized protein</fullName>
    </submittedName>
</protein>
<dbReference type="Proteomes" id="UP000036987">
    <property type="component" value="Unassembled WGS sequence"/>
</dbReference>
<evidence type="ECO:0000313" key="1">
    <source>
        <dbReference type="EMBL" id="KMZ59847.1"/>
    </source>
</evidence>